<dbReference type="OrthoDB" id="510958at2759"/>
<organism evidence="2 3">
    <name type="scientific">Tortispora caseinolytica NRRL Y-17796</name>
    <dbReference type="NCBI Taxonomy" id="767744"/>
    <lineage>
        <taxon>Eukaryota</taxon>
        <taxon>Fungi</taxon>
        <taxon>Dikarya</taxon>
        <taxon>Ascomycota</taxon>
        <taxon>Saccharomycotina</taxon>
        <taxon>Trigonopsidomycetes</taxon>
        <taxon>Trigonopsidales</taxon>
        <taxon>Trigonopsidaceae</taxon>
        <taxon>Tortispora</taxon>
    </lineage>
</organism>
<evidence type="ECO:0000313" key="2">
    <source>
        <dbReference type="EMBL" id="ODV89392.1"/>
    </source>
</evidence>
<dbReference type="Proteomes" id="UP000095023">
    <property type="component" value="Unassembled WGS sequence"/>
</dbReference>
<gene>
    <name evidence="2" type="ORF">CANCADRAFT_15567</name>
</gene>
<feature type="non-terminal residue" evidence="2">
    <location>
        <position position="102"/>
    </location>
</feature>
<keyword evidence="3" id="KW-1185">Reference proteome</keyword>
<reference evidence="3" key="1">
    <citation type="submission" date="2016-02" db="EMBL/GenBank/DDBJ databases">
        <title>Comparative genomics of biotechnologically important yeasts.</title>
        <authorList>
            <consortium name="DOE Joint Genome Institute"/>
            <person name="Riley R."/>
            <person name="Haridas S."/>
            <person name="Wolfe K.H."/>
            <person name="Lopes M.R."/>
            <person name="Hittinger C.T."/>
            <person name="Goker M."/>
            <person name="Salamov A."/>
            <person name="Wisecaver J."/>
            <person name="Long T.M."/>
            <person name="Aerts A.L."/>
            <person name="Barry K."/>
            <person name="Choi C."/>
            <person name="Clum A."/>
            <person name="Coughlan A.Y."/>
            <person name="Deshpande S."/>
            <person name="Douglass A.P."/>
            <person name="Hanson S.J."/>
            <person name="Klenk H.-P."/>
            <person name="Labutti K."/>
            <person name="Lapidus A."/>
            <person name="Lindquist E."/>
            <person name="Lipzen A."/>
            <person name="Meier-Kolthoff J.P."/>
            <person name="Ohm R.A."/>
            <person name="Otillar R.P."/>
            <person name="Pangilinan J."/>
            <person name="Peng Y."/>
            <person name="Rokas A."/>
            <person name="Rosa C.A."/>
            <person name="Scheuner C."/>
            <person name="Sibirny A.A."/>
            <person name="Slot J.C."/>
            <person name="Stielow J.B."/>
            <person name="Sun H."/>
            <person name="Kurtzman C.P."/>
            <person name="Blackwell M."/>
            <person name="Jeffries T.W."/>
            <person name="Grigoriev I.V."/>
        </authorList>
    </citation>
    <scope>NUCLEOTIDE SEQUENCE [LARGE SCALE GENOMIC DNA]</scope>
    <source>
        <strain evidence="3">NRRL Y-17796</strain>
    </source>
</reference>
<feature type="non-terminal residue" evidence="2">
    <location>
        <position position="1"/>
    </location>
</feature>
<protein>
    <recommendedName>
        <fullName evidence="1">Histone deacetylase complex subunit SAP30 Sin3 binding domain-containing protein</fullName>
    </recommendedName>
</protein>
<evidence type="ECO:0000259" key="1">
    <source>
        <dbReference type="Pfam" id="PF13867"/>
    </source>
</evidence>
<accession>A0A1E4TCA1</accession>
<feature type="domain" description="Histone deacetylase complex subunit SAP30 Sin3 binding" evidence="1">
    <location>
        <begin position="57"/>
        <end position="92"/>
    </location>
</feature>
<evidence type="ECO:0000313" key="3">
    <source>
        <dbReference type="Proteomes" id="UP000095023"/>
    </source>
</evidence>
<dbReference type="Pfam" id="PF13867">
    <property type="entry name" value="SAP30_Sin3_bdg"/>
    <property type="match status" value="1"/>
</dbReference>
<name>A0A1E4TCA1_9ASCO</name>
<proteinExistence type="predicted"/>
<dbReference type="EMBL" id="KV453843">
    <property type="protein sequence ID" value="ODV89392.1"/>
    <property type="molecule type" value="Genomic_DNA"/>
</dbReference>
<dbReference type="AlphaFoldDB" id="A0A1E4TCA1"/>
<sequence length="102" mass="11680">PAEETETDPADFSTFSLDTLRGYRKLHKLAVPPAYTVVGEMLRGPEGKKSISYKTSQSRISKNELAAQCKRHFLNQPVKENETIVDFLYTVRNQGKDFRLKF</sequence>
<dbReference type="InterPro" id="IPR025718">
    <property type="entry name" value="SAP30_Sin3-bd"/>
</dbReference>
<dbReference type="InterPro" id="IPR038291">
    <property type="entry name" value="SAP30_C_sf"/>
</dbReference>
<dbReference type="Gene3D" id="6.10.160.20">
    <property type="match status" value="1"/>
</dbReference>